<dbReference type="SUPFAM" id="SSF55257">
    <property type="entry name" value="RBP11-like subunits of RNA polymerase"/>
    <property type="match status" value="1"/>
</dbReference>
<dbReference type="EC" id="2.7.7.6" evidence="8"/>
<keyword evidence="3 8" id="KW-0240">DNA-directed RNA polymerase</keyword>
<dbReference type="AlphaFoldDB" id="A0A8F6YEV6"/>
<dbReference type="HAMAP" id="MF_00059">
    <property type="entry name" value="RNApol_bact_RpoA"/>
    <property type="match status" value="1"/>
</dbReference>
<name>A0A8F6YEV6_9VIRI</name>
<dbReference type="InterPro" id="IPR011773">
    <property type="entry name" value="DNA-dir_RpoA"/>
</dbReference>
<keyword evidence="10" id="KW-0150">Chloroplast</keyword>
<keyword evidence="6 8" id="KW-0804">Transcription</keyword>
<dbReference type="SUPFAM" id="SSF47789">
    <property type="entry name" value="C-terminal domain of RNA polymerase alpha subunit"/>
    <property type="match status" value="1"/>
</dbReference>
<comment type="domain">
    <text evidence="8">The N-terminal domain is essential for RNAP assembly and basal transcription, whereas the C-terminal domain is involved in interaction with transcriptional regulators and with upstream promoter elements.</text>
</comment>
<evidence type="ECO:0000256" key="5">
    <source>
        <dbReference type="ARBA" id="ARBA00022695"/>
    </source>
</evidence>
<dbReference type="Pfam" id="PF01000">
    <property type="entry name" value="RNA_pol_A_bac"/>
    <property type="match status" value="1"/>
</dbReference>
<dbReference type="EMBL" id="MW556321">
    <property type="protein sequence ID" value="QXT44771.1"/>
    <property type="molecule type" value="Genomic_DNA"/>
</dbReference>
<accession>A0A8F6YEV6</accession>
<dbReference type="GO" id="GO:0000428">
    <property type="term" value="C:DNA-directed RNA polymerase complex"/>
    <property type="evidence" value="ECO:0007669"/>
    <property type="project" value="UniProtKB-KW"/>
</dbReference>
<comment type="function">
    <text evidence="1 8">DNA-dependent RNA polymerase catalyzes the transcription of DNA into RNA using the four ribonucleoside triphosphates as substrates.</text>
</comment>
<evidence type="ECO:0000256" key="8">
    <source>
        <dbReference type="HAMAP-Rule" id="MF_00059"/>
    </source>
</evidence>
<dbReference type="GO" id="GO:0003677">
    <property type="term" value="F:DNA binding"/>
    <property type="evidence" value="ECO:0007669"/>
    <property type="project" value="UniProtKB-UniRule"/>
</dbReference>
<dbReference type="Pfam" id="PF03118">
    <property type="entry name" value="RNA_pol_A_CTD"/>
    <property type="match status" value="1"/>
</dbReference>
<dbReference type="GO" id="GO:0003899">
    <property type="term" value="F:DNA-directed RNA polymerase activity"/>
    <property type="evidence" value="ECO:0007669"/>
    <property type="project" value="UniProtKB-UniRule"/>
</dbReference>
<evidence type="ECO:0000256" key="2">
    <source>
        <dbReference type="ARBA" id="ARBA00007123"/>
    </source>
</evidence>
<geneLocation type="chloroplast" evidence="10"/>
<dbReference type="SMART" id="SM00662">
    <property type="entry name" value="RPOLD"/>
    <property type="match status" value="1"/>
</dbReference>
<dbReference type="GO" id="GO:0046983">
    <property type="term" value="F:protein dimerization activity"/>
    <property type="evidence" value="ECO:0007669"/>
    <property type="project" value="InterPro"/>
</dbReference>
<evidence type="ECO:0000256" key="1">
    <source>
        <dbReference type="ARBA" id="ARBA00004026"/>
    </source>
</evidence>
<reference evidence="10" key="1">
    <citation type="journal article" date="2021" name="Biol. Invasions">
        <title>Global high-throughput genotyping of organellar genomes reveals insights into the origin and spread of invasive starry stonewort (Nitellopsis obtusa).</title>
        <authorList>
            <person name="Sleith R.S."/>
            <person name="Karol K.G."/>
        </authorList>
    </citation>
    <scope>NUCLEOTIDE SEQUENCE</scope>
    <source>
        <strain evidence="10">KGK5729</strain>
    </source>
</reference>
<dbReference type="InterPro" id="IPR011263">
    <property type="entry name" value="DNA-dir_RNA_pol_RpoA/D/Rpb3"/>
</dbReference>
<feature type="region of interest" description="Alpha C-terminal domain (alpha-CTD)" evidence="8">
    <location>
        <begin position="270"/>
        <end position="360"/>
    </location>
</feature>
<evidence type="ECO:0000313" key="10">
    <source>
        <dbReference type="EMBL" id="QXT44771.1"/>
    </source>
</evidence>
<keyword evidence="10" id="KW-0934">Plastid</keyword>
<dbReference type="Gene3D" id="3.30.1360.10">
    <property type="entry name" value="RNA polymerase, RBP11-like subunit"/>
    <property type="match status" value="1"/>
</dbReference>
<dbReference type="GO" id="GO:0009507">
    <property type="term" value="C:chloroplast"/>
    <property type="evidence" value="ECO:0007669"/>
    <property type="project" value="UniProtKB-SubCell"/>
</dbReference>
<feature type="domain" description="DNA-directed RNA polymerase RpoA/D/Rpb3-type" evidence="9">
    <location>
        <begin position="26"/>
        <end position="230"/>
    </location>
</feature>
<comment type="catalytic activity">
    <reaction evidence="7 8">
        <text>RNA(n) + a ribonucleoside 5'-triphosphate = RNA(n+1) + diphosphate</text>
        <dbReference type="Rhea" id="RHEA:21248"/>
        <dbReference type="Rhea" id="RHEA-COMP:14527"/>
        <dbReference type="Rhea" id="RHEA-COMP:17342"/>
        <dbReference type="ChEBI" id="CHEBI:33019"/>
        <dbReference type="ChEBI" id="CHEBI:61557"/>
        <dbReference type="ChEBI" id="CHEBI:140395"/>
        <dbReference type="EC" id="2.7.7.6"/>
    </reaction>
</comment>
<evidence type="ECO:0000256" key="3">
    <source>
        <dbReference type="ARBA" id="ARBA00022478"/>
    </source>
</evidence>
<evidence type="ECO:0000256" key="4">
    <source>
        <dbReference type="ARBA" id="ARBA00022679"/>
    </source>
</evidence>
<gene>
    <name evidence="8 10" type="primary">rpoA</name>
</gene>
<dbReference type="NCBIfam" id="TIGR02027">
    <property type="entry name" value="rpoA"/>
    <property type="match status" value="1"/>
</dbReference>
<comment type="subunit">
    <text evidence="8">In plastids the minimal PEP RNA polymerase catalytic core is composed of four subunits: alpha, beta, beta', and beta''. When a (nuclear-encoded) sigma factor is associated with the core the holoenzyme is formed, which can initiate transcription.</text>
</comment>
<comment type="similarity">
    <text evidence="2 8">Belongs to the RNA polymerase alpha chain family.</text>
</comment>
<dbReference type="InterPro" id="IPR036603">
    <property type="entry name" value="RBP11-like"/>
</dbReference>
<keyword evidence="4 8" id="KW-0808">Transferase</keyword>
<dbReference type="SUPFAM" id="SSF56553">
    <property type="entry name" value="Insert subdomain of RNA polymerase alpha subunit"/>
    <property type="match status" value="1"/>
</dbReference>
<dbReference type="Gene3D" id="2.170.120.12">
    <property type="entry name" value="DNA-directed RNA polymerase, insert domain"/>
    <property type="match status" value="1"/>
</dbReference>
<protein>
    <recommendedName>
        <fullName evidence="8">DNA-directed RNA polymerase subunit alpha</fullName>
        <shortName evidence="8">PEP</shortName>
        <ecNumber evidence="8">2.7.7.6</ecNumber>
    </recommendedName>
    <alternativeName>
        <fullName evidence="8">Plastid-encoded RNA polymerase subunit alpha</fullName>
        <shortName evidence="8">RNA polymerase subunit alpha</shortName>
    </alternativeName>
</protein>
<comment type="subcellular location">
    <subcellularLocation>
        <location evidence="8">Plastid</location>
        <location evidence="8">Chloroplast</location>
    </subcellularLocation>
</comment>
<dbReference type="Gene3D" id="1.10.150.20">
    <property type="entry name" value="5' to 3' exonuclease, C-terminal subdomain"/>
    <property type="match status" value="1"/>
</dbReference>
<dbReference type="GO" id="GO:0006351">
    <property type="term" value="P:DNA-templated transcription"/>
    <property type="evidence" value="ECO:0007669"/>
    <property type="project" value="UniProtKB-UniRule"/>
</dbReference>
<feature type="region of interest" description="Alpha N-terminal domain (alpha-NTD)" evidence="8">
    <location>
        <begin position="1"/>
        <end position="257"/>
    </location>
</feature>
<dbReference type="InterPro" id="IPR036643">
    <property type="entry name" value="RNApol_insert_sf"/>
</dbReference>
<dbReference type="FunFam" id="2.170.120.12:FF:000001">
    <property type="entry name" value="DNA-directed RNA polymerase subunit alpha"/>
    <property type="match status" value="1"/>
</dbReference>
<dbReference type="Pfam" id="PF01193">
    <property type="entry name" value="RNA_pol_L"/>
    <property type="match status" value="1"/>
</dbReference>
<proteinExistence type="inferred from homology"/>
<sequence>MIQNTSDNKIQWKCLESKIESQRVYYGRFAIAPLKTGQANTLGITLRRTLLSDLDGICITSVKFDNIKHEYCTLIGVRESVQDILLNLKEIVFKGICEKIEKGFILVKGPKKITAADIQINPSIQIVDTNQIIAHLTEPVYLKAELTIEKSTGVRLQNETQIPEGFFSMDAIFMPIRNVNYSIHPIEKKGHWKNELLILEIWTNGSITPKEAFHQACKKLLKTFLSLSNLSDNKLEEKTTNHFIVQQKEKFIFNNIKELEKSTETTVRENLAWKQNPINQLELSARAYNCLKSEKISTIFDLLNYSQEDLLKIKNFGKRSCEQVINALEKYFDIELSRNSSQKFWEQLKNIELIKNSSIS</sequence>
<dbReference type="CDD" id="cd06928">
    <property type="entry name" value="RNAP_alpha_NTD"/>
    <property type="match status" value="1"/>
</dbReference>
<evidence type="ECO:0000256" key="6">
    <source>
        <dbReference type="ARBA" id="ARBA00023163"/>
    </source>
</evidence>
<evidence type="ECO:0000259" key="9">
    <source>
        <dbReference type="SMART" id="SM00662"/>
    </source>
</evidence>
<evidence type="ECO:0000256" key="7">
    <source>
        <dbReference type="ARBA" id="ARBA00048552"/>
    </source>
</evidence>
<keyword evidence="5 8" id="KW-0548">Nucleotidyltransferase</keyword>
<dbReference type="InterPro" id="IPR011260">
    <property type="entry name" value="RNAP_asu_C"/>
</dbReference>
<organism evidence="10">
    <name type="scientific">Nitellopsis obtusa</name>
    <dbReference type="NCBI Taxonomy" id="40811"/>
    <lineage>
        <taxon>Eukaryota</taxon>
        <taxon>Viridiplantae</taxon>
        <taxon>Streptophyta</taxon>
        <taxon>Charophyceae</taxon>
        <taxon>Charales</taxon>
        <taxon>Characeae</taxon>
        <taxon>Nitellopsis</taxon>
    </lineage>
</organism>
<dbReference type="InterPro" id="IPR011262">
    <property type="entry name" value="DNA-dir_RNA_pol_insert"/>
</dbReference>